<proteinExistence type="predicted"/>
<sequence>MAIIGIAIASPFAWLLRTDDPPVSDPTPLIDACRALFPNATRNPSAPGGLELVQAGGDRGLCVYGSIETLSNLDAALIRSRRFSSIILRSSGGPVRPWLFFAESLPRRPRTIIVDGLCASSCANYLFPAGREKIVTEGSLVVWHGGPINDVTAFERILGDLADEDRQAARLDFLEIGERSEQLYRFWGVNRHLLSDTFGQAPSYDDILAATNHSASQVVGYAIPPDVLTACYQIDGLERMWHPGDSTEVVAAGSGLFERSWLARLPAGLADRDCAH</sequence>
<reference evidence="1 2" key="1">
    <citation type="submission" date="2018-10" db="EMBL/GenBank/DDBJ databases">
        <title>Genomic Encyclopedia of Type Strains, Phase IV (KMG-IV): sequencing the most valuable type-strain genomes for metagenomic binning, comparative biology and taxonomic classification.</title>
        <authorList>
            <person name="Goeker M."/>
        </authorList>
    </citation>
    <scope>NUCLEOTIDE SEQUENCE [LARGE SCALE GENOMIC DNA]</scope>
    <source>
        <strain evidence="1 2">DSM 4734</strain>
    </source>
</reference>
<gene>
    <name evidence="1" type="ORF">C7435_1652</name>
</gene>
<dbReference type="AlphaFoldDB" id="A0A495DG66"/>
<evidence type="ECO:0000313" key="1">
    <source>
        <dbReference type="EMBL" id="RKR00444.1"/>
    </source>
</evidence>
<protein>
    <submittedName>
        <fullName evidence="1">Uncharacterized protein</fullName>
    </submittedName>
</protein>
<evidence type="ECO:0000313" key="2">
    <source>
        <dbReference type="Proteomes" id="UP000273675"/>
    </source>
</evidence>
<dbReference type="EMBL" id="RBIM01000003">
    <property type="protein sequence ID" value="RKR00444.1"/>
    <property type="molecule type" value="Genomic_DNA"/>
</dbReference>
<name>A0A495DG66_9PROT</name>
<accession>A0A495DG66</accession>
<organism evidence="1 2">
    <name type="scientific">Maricaulis maris</name>
    <dbReference type="NCBI Taxonomy" id="74318"/>
    <lineage>
        <taxon>Bacteria</taxon>
        <taxon>Pseudomonadati</taxon>
        <taxon>Pseudomonadota</taxon>
        <taxon>Alphaproteobacteria</taxon>
        <taxon>Maricaulales</taxon>
        <taxon>Maricaulaceae</taxon>
        <taxon>Maricaulis</taxon>
    </lineage>
</organism>
<comment type="caution">
    <text evidence="1">The sequence shown here is derived from an EMBL/GenBank/DDBJ whole genome shotgun (WGS) entry which is preliminary data.</text>
</comment>
<dbReference type="Proteomes" id="UP000273675">
    <property type="component" value="Unassembled WGS sequence"/>
</dbReference>